<dbReference type="RefSeq" id="WP_100422886.1">
    <property type="nucleotide sequence ID" value="NZ_BOOX01000006.1"/>
</dbReference>
<protein>
    <submittedName>
        <fullName evidence="2">Uncharacterized protein</fullName>
    </submittedName>
</protein>
<keyword evidence="1" id="KW-1133">Transmembrane helix</keyword>
<evidence type="ECO:0000313" key="3">
    <source>
        <dbReference type="Proteomes" id="UP000231693"/>
    </source>
</evidence>
<proteinExistence type="predicted"/>
<evidence type="ECO:0000256" key="1">
    <source>
        <dbReference type="SAM" id="Phobius"/>
    </source>
</evidence>
<dbReference type="EMBL" id="PGFE01000002">
    <property type="protein sequence ID" value="PJJ74263.1"/>
    <property type="molecule type" value="Genomic_DNA"/>
</dbReference>
<keyword evidence="3" id="KW-1185">Reference proteome</keyword>
<comment type="caution">
    <text evidence="2">The sequence shown here is derived from an EMBL/GenBank/DDBJ whole genome shotgun (WGS) entry which is preliminary data.</text>
</comment>
<evidence type="ECO:0000313" key="2">
    <source>
        <dbReference type="EMBL" id="PJJ74263.1"/>
    </source>
</evidence>
<name>A0A2M9CQR2_9CELL</name>
<keyword evidence="1" id="KW-0812">Transmembrane</keyword>
<keyword evidence="1" id="KW-0472">Membrane</keyword>
<accession>A0A2M9CQR2</accession>
<dbReference type="AlphaFoldDB" id="A0A2M9CQR2"/>
<gene>
    <name evidence="2" type="ORF">CLV28_1757</name>
</gene>
<organism evidence="2 3">
    <name type="scientific">Sediminihabitans luteus</name>
    <dbReference type="NCBI Taxonomy" id="1138585"/>
    <lineage>
        <taxon>Bacteria</taxon>
        <taxon>Bacillati</taxon>
        <taxon>Actinomycetota</taxon>
        <taxon>Actinomycetes</taxon>
        <taxon>Micrococcales</taxon>
        <taxon>Cellulomonadaceae</taxon>
        <taxon>Sediminihabitans</taxon>
    </lineage>
</organism>
<reference evidence="2 3" key="1">
    <citation type="submission" date="2017-11" db="EMBL/GenBank/DDBJ databases">
        <title>Genomic Encyclopedia of Archaeal and Bacterial Type Strains, Phase II (KMG-II): From Individual Species to Whole Genera.</title>
        <authorList>
            <person name="Goeker M."/>
        </authorList>
    </citation>
    <scope>NUCLEOTIDE SEQUENCE [LARGE SCALE GENOMIC DNA]</scope>
    <source>
        <strain evidence="2 3">DSM 25478</strain>
    </source>
</reference>
<sequence length="122" mass="13266">MTGVLGGLDAATWWLVWAQLVVLACAVLSVVVGDTLHRARRLQGAIADASGVVDRVADVAAELEDARERAGGPAARVFDDPRVVRAESDAARARYAAHRAGRRAARARRDRAVQERWLRDEL</sequence>
<dbReference type="Proteomes" id="UP000231693">
    <property type="component" value="Unassembled WGS sequence"/>
</dbReference>
<feature type="transmembrane region" description="Helical" evidence="1">
    <location>
        <begin position="12"/>
        <end position="32"/>
    </location>
</feature>